<sequence>MEEKYILFKRKQFRLSTIPTGRNIIALLLLIQAVYTQVELLETNRIHDMVLRNNDNVAINPNGEVSPLKLHLMHNCGYIQNLRKYLPWIIDAESSHTKANPPKRSIYSLYLLNGTHADSNKTKYLKEFNRQLVNMFPSEEGRLSIVSESYDSFTRFLQEYTDTQDVLYVLASLFLLSQNVKIPIEIVNDPDKGNSLVLKKKESKTPEFRVKLYMTILDKNGAPIYQQKTEDIVNFFKHVGYGSSLKVPKEFSRYYNIKDLSEGSFLCNPRFLIQSYIFEYIDDNYRYIEFVLAIYELLDEKMPMNKYYLSPLSDKTAVNAYFSMFMEGTDRSSIKVPEYIQAIANVEKACNDLYSQTPAVHKEVLSMHYPIPSSYIRRKDKNIVTEDNYIEHLLFDLFVCFTFNQYTNKPTTSHLPSPSSHLVEFFDKNQCKIQSEDSTLRGDWCKMVSGNLSAENVFYTEEKNKIEFGLLNMLYAIKGLAGTNKELEVAINCVDSIIKRKGIEESDQAEIKERLENVFKSLSLNKSIRVECEKLKLIKTFSDRVDIFTDENTFIVVSYREYSFHSYRMLEIEMPHFIFDFAVAPTTPSALSTVDFGAITTQLRNTPVPKAQQDVCIKWHIQQYLDIQTNRIAHVMEKEYTFTNKIALLLNSGYNAISVSLLLWENLDYMEYRAKIVELFLIHSSAGTLDITNPMVQFTSKLIDSAPLDDLRVRKIMLRGCLYNKNFGLYYPQIKYDVEKVLEPYKDSASAVSLIENLFSLGIPSLAIANSFASLAALLNSYKSNKEKYSIFGSEQVFRKIIKKLSESTEDSAAIKTVLNTIRSCTDATGDYCADNIFMGWLFCIGSLNENIPVLVFKALYDYIEYINLTENVKVLLRSGYIDFTAKRTVCLLLDNKSEIMKGAEDLSFKTGKYHKILRFTRSFCLTECP</sequence>
<evidence type="ECO:0000313" key="1">
    <source>
        <dbReference type="EMBL" id="EIJ87533.1"/>
    </source>
</evidence>
<keyword evidence="2" id="KW-1185">Reference proteome</keyword>
<gene>
    <name evidence="1" type="ORF">NEQG_02080</name>
</gene>
<dbReference type="HOGENOM" id="CLU_009683_3_1_1"/>
<dbReference type="AlphaFoldDB" id="I3EE86"/>
<dbReference type="VEuPathDB" id="MicrosporidiaDB:NEQG_02080"/>
<dbReference type="InParanoid" id="I3EE86"/>
<dbReference type="Proteomes" id="UP000002872">
    <property type="component" value="Unassembled WGS sequence"/>
</dbReference>
<organism evidence="1 2">
    <name type="scientific">Nematocida parisii (strain ERTm3)</name>
    <name type="common">Nematode killer fungus</name>
    <dbReference type="NCBI Taxonomy" id="935791"/>
    <lineage>
        <taxon>Eukaryota</taxon>
        <taxon>Fungi</taxon>
        <taxon>Fungi incertae sedis</taxon>
        <taxon>Microsporidia</taxon>
        <taxon>Nematocida</taxon>
    </lineage>
</organism>
<accession>I3EE86</accession>
<dbReference type="EMBL" id="GL870881">
    <property type="protein sequence ID" value="EIJ87533.1"/>
    <property type="molecule type" value="Genomic_DNA"/>
</dbReference>
<evidence type="ECO:0000313" key="2">
    <source>
        <dbReference type="Proteomes" id="UP000002872"/>
    </source>
</evidence>
<reference evidence="1" key="1">
    <citation type="submission" date="2011-01" db="EMBL/GenBank/DDBJ databases">
        <title>The Genome Sequence of Nematocida parisii strain ERTm3.</title>
        <authorList>
            <consortium name="The Broad Institute Genome Sequencing Platform"/>
            <consortium name="The Broad Institute Genome Sequencing Center for Infectious Disease"/>
            <person name="Cuomo C."/>
            <person name="Troemel E."/>
            <person name="Young S.K."/>
            <person name="Zeng Q."/>
            <person name="Gargeya S."/>
            <person name="Fitzgerald M."/>
            <person name="Haas B."/>
            <person name="Abouelleil A."/>
            <person name="Alvarado L."/>
            <person name="Arachchi H.M."/>
            <person name="Berlin A."/>
            <person name="Chapman S.B."/>
            <person name="Gearin G."/>
            <person name="Goldberg J."/>
            <person name="Griggs A."/>
            <person name="Gujja S."/>
            <person name="Hansen M."/>
            <person name="Heiman D."/>
            <person name="Howarth C."/>
            <person name="Larimer J."/>
            <person name="Lui A."/>
            <person name="MacDonald P.J.P."/>
            <person name="McCowen C."/>
            <person name="Montmayeur A."/>
            <person name="Murphy C."/>
            <person name="Neiman D."/>
            <person name="Pearson M."/>
            <person name="Priest M."/>
            <person name="Roberts A."/>
            <person name="Saif S."/>
            <person name="Shea T."/>
            <person name="Sisk P."/>
            <person name="Stolte C."/>
            <person name="Sykes S."/>
            <person name="Wortman J."/>
            <person name="Nusbaum C."/>
            <person name="Birren B."/>
        </authorList>
    </citation>
    <scope>NUCLEOTIDE SEQUENCE</scope>
    <source>
        <strain evidence="1">ERTm3</strain>
    </source>
</reference>
<name>I3EE86_NEMP3</name>
<proteinExistence type="predicted"/>
<dbReference type="OrthoDB" id="2197095at2759"/>
<protein>
    <submittedName>
        <fullName evidence="1">Uncharacterized protein</fullName>
    </submittedName>
</protein>